<dbReference type="PROSITE" id="PS50075">
    <property type="entry name" value="CARRIER"/>
    <property type="match status" value="1"/>
</dbReference>
<dbReference type="Pfam" id="PF00550">
    <property type="entry name" value="PP-binding"/>
    <property type="match status" value="1"/>
</dbReference>
<sequence>MTKQELLEILAEQFSCDEADLGASVTLAELGADHEDYVELAWQLGEATGVEFDEDRLAELATVGELWRFVREAEEEEA</sequence>
<dbReference type="InterPro" id="IPR009081">
    <property type="entry name" value="PP-bd_ACP"/>
</dbReference>
<accession>A0A9D2S3L5</accession>
<protein>
    <submittedName>
        <fullName evidence="2">Acyl carrier protein</fullName>
    </submittedName>
</protein>
<evidence type="ECO:0000259" key="1">
    <source>
        <dbReference type="PROSITE" id="PS50075"/>
    </source>
</evidence>
<dbReference type="InterPro" id="IPR036736">
    <property type="entry name" value="ACP-like_sf"/>
</dbReference>
<dbReference type="Proteomes" id="UP000886803">
    <property type="component" value="Unassembled WGS sequence"/>
</dbReference>
<dbReference type="Gene3D" id="1.10.1200.10">
    <property type="entry name" value="ACP-like"/>
    <property type="match status" value="1"/>
</dbReference>
<evidence type="ECO:0000313" key="2">
    <source>
        <dbReference type="EMBL" id="HJB42124.1"/>
    </source>
</evidence>
<feature type="domain" description="Carrier" evidence="1">
    <location>
        <begin position="1"/>
        <end position="74"/>
    </location>
</feature>
<gene>
    <name evidence="2" type="ORF">H9945_06460</name>
</gene>
<comment type="caution">
    <text evidence="2">The sequence shown here is derived from an EMBL/GenBank/DDBJ whole genome shotgun (WGS) entry which is preliminary data.</text>
</comment>
<dbReference type="EMBL" id="DWYG01000107">
    <property type="protein sequence ID" value="HJB42124.1"/>
    <property type="molecule type" value="Genomic_DNA"/>
</dbReference>
<organism evidence="2 3">
    <name type="scientific">Candidatus Gemmiger avicola</name>
    <dbReference type="NCBI Taxonomy" id="2838605"/>
    <lineage>
        <taxon>Bacteria</taxon>
        <taxon>Bacillati</taxon>
        <taxon>Bacillota</taxon>
        <taxon>Clostridia</taxon>
        <taxon>Eubacteriales</taxon>
        <taxon>Gemmiger</taxon>
    </lineage>
</organism>
<reference evidence="2" key="1">
    <citation type="journal article" date="2021" name="PeerJ">
        <title>Extensive microbial diversity within the chicken gut microbiome revealed by metagenomics and culture.</title>
        <authorList>
            <person name="Gilroy R."/>
            <person name="Ravi A."/>
            <person name="Getino M."/>
            <person name="Pursley I."/>
            <person name="Horton D.L."/>
            <person name="Alikhan N.F."/>
            <person name="Baker D."/>
            <person name="Gharbi K."/>
            <person name="Hall N."/>
            <person name="Watson M."/>
            <person name="Adriaenssens E.M."/>
            <person name="Foster-Nyarko E."/>
            <person name="Jarju S."/>
            <person name="Secka A."/>
            <person name="Antonio M."/>
            <person name="Oren A."/>
            <person name="Chaudhuri R.R."/>
            <person name="La Ragione R."/>
            <person name="Hildebrand F."/>
            <person name="Pallen M.J."/>
        </authorList>
    </citation>
    <scope>NUCLEOTIDE SEQUENCE</scope>
    <source>
        <strain evidence="2">ChiBcec8-13705</strain>
    </source>
</reference>
<dbReference type="AlphaFoldDB" id="A0A9D2S3L5"/>
<name>A0A9D2S3L5_9FIRM</name>
<proteinExistence type="predicted"/>
<reference evidence="2" key="2">
    <citation type="submission" date="2021-04" db="EMBL/GenBank/DDBJ databases">
        <authorList>
            <person name="Gilroy R."/>
        </authorList>
    </citation>
    <scope>NUCLEOTIDE SEQUENCE</scope>
    <source>
        <strain evidence="2">ChiBcec8-13705</strain>
    </source>
</reference>
<dbReference type="SUPFAM" id="SSF47336">
    <property type="entry name" value="ACP-like"/>
    <property type="match status" value="1"/>
</dbReference>
<evidence type="ECO:0000313" key="3">
    <source>
        <dbReference type="Proteomes" id="UP000886803"/>
    </source>
</evidence>